<reference evidence="2 4" key="2">
    <citation type="submission" date="2016-09" db="EMBL/GenBank/DDBJ databases">
        <title>Serratia marcescens MSU-97 and epiphytic antimycotic-producing bacteria.</title>
        <authorList>
            <person name="Matilla M.A."/>
        </authorList>
    </citation>
    <scope>NUCLEOTIDE SEQUENCE [LARGE SCALE GENOMIC DNA]</scope>
    <source>
        <strain evidence="2 4">MSU-97</strain>
    </source>
</reference>
<sequence>MGRVIAREVFAGDFFKGEETMSFCAVVHERCFKTWFNAGDFAFVNIRFFLLMTRTFDIQIIQPLSIYEGNTQLFLLSCVNQHSFHLNLLVIFTLSTKLRAK</sequence>
<comment type="caution">
    <text evidence="2">The sequence shown here is derived from an EMBL/GenBank/DDBJ whole genome shotgun (WGS) entry which is preliminary data.</text>
</comment>
<gene>
    <name evidence="1" type="ORF">AN695_0206855</name>
    <name evidence="2" type="ORF">BHU62_00170</name>
</gene>
<proteinExistence type="predicted"/>
<accession>A0A177IIG7</accession>
<evidence type="ECO:0000313" key="1">
    <source>
        <dbReference type="EMBL" id="OCO79862.1"/>
    </source>
</evidence>
<evidence type="ECO:0000313" key="4">
    <source>
        <dbReference type="Proteomes" id="UP000185770"/>
    </source>
</evidence>
<protein>
    <submittedName>
        <fullName evidence="2">Uncharacterized protein</fullName>
    </submittedName>
</protein>
<dbReference type="EMBL" id="MJAO01000001">
    <property type="protein sequence ID" value="OKB68502.1"/>
    <property type="molecule type" value="Genomic_DNA"/>
</dbReference>
<evidence type="ECO:0000313" key="2">
    <source>
        <dbReference type="EMBL" id="OKB68502.1"/>
    </source>
</evidence>
<name>A0A177IIG7_SERMA</name>
<reference evidence="1" key="3">
    <citation type="journal article" date="2017" name="PLoS ONE">
        <title>Genomic and phenotypic characterisation of fluoroquinolone resistance mechanisms in Enterobacteriaceae in Durban, South Africa.</title>
        <authorList>
            <person name="Osei Sekyere J."/>
            <person name="Amoako D.G."/>
        </authorList>
    </citation>
    <scope>NUCLEOTIDE SEQUENCE</scope>
    <source>
        <strain evidence="1">945174350</strain>
    </source>
</reference>
<dbReference type="AlphaFoldDB" id="A0A177IIG7"/>
<evidence type="ECO:0000313" key="3">
    <source>
        <dbReference type="Proteomes" id="UP000050489"/>
    </source>
</evidence>
<dbReference type="EMBL" id="LJEX02000147">
    <property type="protein sequence ID" value="OCO79862.1"/>
    <property type="molecule type" value="Genomic_DNA"/>
</dbReference>
<dbReference type="Proteomes" id="UP000050489">
    <property type="component" value="Unassembled WGS sequence"/>
</dbReference>
<organism evidence="2 4">
    <name type="scientific">Serratia marcescens</name>
    <dbReference type="NCBI Taxonomy" id="615"/>
    <lineage>
        <taxon>Bacteria</taxon>
        <taxon>Pseudomonadati</taxon>
        <taxon>Pseudomonadota</taxon>
        <taxon>Gammaproteobacteria</taxon>
        <taxon>Enterobacterales</taxon>
        <taxon>Yersiniaceae</taxon>
        <taxon>Serratia</taxon>
    </lineage>
</organism>
<dbReference type="AntiFam" id="ANF00132">
    <property type="entry name" value="Shadow ORF (opposite rne)"/>
</dbReference>
<dbReference type="Proteomes" id="UP000185770">
    <property type="component" value="Unassembled WGS sequence"/>
</dbReference>
<reference evidence="3" key="1">
    <citation type="submission" date="2016-04" db="EMBL/GenBank/DDBJ databases">
        <authorList>
            <person name="Osei Sekyere J."/>
            <person name="Sivertsen A."/>
            <person name="Pedersen A.T."/>
            <person name="Sundsfjord A."/>
        </authorList>
    </citation>
    <scope>NUCLEOTIDE SEQUENCE [LARGE SCALE GENOMIC DNA]</scope>
    <source>
        <strain evidence="3">945174350</strain>
    </source>
</reference>